<dbReference type="Gene3D" id="3.30.420.180">
    <property type="entry name" value="CobE/GbiG C-terminal domain"/>
    <property type="match status" value="1"/>
</dbReference>
<dbReference type="KEGG" id="tvi:Thivi_1698"/>
<name>I3Y9K4_THIV6</name>
<dbReference type="EMBL" id="CP003154">
    <property type="protein sequence ID" value="AFL73672.1"/>
    <property type="molecule type" value="Genomic_DNA"/>
</dbReference>
<dbReference type="HOGENOM" id="CLU_087913_0_3_6"/>
<gene>
    <name evidence="2" type="ordered locus">Thivi_1698</name>
</gene>
<dbReference type="InterPro" id="IPR002750">
    <property type="entry name" value="CobE/GbiG_C"/>
</dbReference>
<keyword evidence="3" id="KW-1185">Reference proteome</keyword>
<dbReference type="InterPro" id="IPR036518">
    <property type="entry name" value="CobE/GbiG_C_sf"/>
</dbReference>
<evidence type="ECO:0000259" key="1">
    <source>
        <dbReference type="Pfam" id="PF01890"/>
    </source>
</evidence>
<proteinExistence type="predicted"/>
<dbReference type="STRING" id="765911.Thivi_1698"/>
<dbReference type="PANTHER" id="PTHR37477">
    <property type="entry name" value="COBALT-PRECORRIN-5A HYDROLASE"/>
    <property type="match status" value="1"/>
</dbReference>
<dbReference type="AlphaFoldDB" id="I3Y9K4"/>
<sequence length="143" mass="14710">MADQEIVERLKIAIGLGCRRGVSLTTLESAIAEALRPLGEVEVCCIASHADKADEAALLALASIRGWPLRLFPAEILAAIQVPNPSSRAASAAGTPSVAEAAALLAADGRELLVAKRIHRGADGLGVTVAIARMSPKRGSLLA</sequence>
<dbReference type="RefSeq" id="WP_014778133.1">
    <property type="nucleotide sequence ID" value="NC_018012.1"/>
</dbReference>
<organism evidence="2 3">
    <name type="scientific">Thiocystis violascens (strain ATCC 17096 / DSM 198 / 6111)</name>
    <name type="common">Chromatium violascens</name>
    <dbReference type="NCBI Taxonomy" id="765911"/>
    <lineage>
        <taxon>Bacteria</taxon>
        <taxon>Pseudomonadati</taxon>
        <taxon>Pseudomonadota</taxon>
        <taxon>Gammaproteobacteria</taxon>
        <taxon>Chromatiales</taxon>
        <taxon>Chromatiaceae</taxon>
        <taxon>Thiocystis</taxon>
    </lineage>
</organism>
<evidence type="ECO:0000313" key="2">
    <source>
        <dbReference type="EMBL" id="AFL73672.1"/>
    </source>
</evidence>
<dbReference type="OrthoDB" id="8527556at2"/>
<evidence type="ECO:0000313" key="3">
    <source>
        <dbReference type="Proteomes" id="UP000006062"/>
    </source>
</evidence>
<feature type="domain" description="CobE/GbiG C-terminal" evidence="1">
    <location>
        <begin position="12"/>
        <end position="132"/>
    </location>
</feature>
<dbReference type="Proteomes" id="UP000006062">
    <property type="component" value="Chromosome"/>
</dbReference>
<dbReference type="InterPro" id="IPR052553">
    <property type="entry name" value="CbiG_hydrolase"/>
</dbReference>
<dbReference type="Pfam" id="PF01890">
    <property type="entry name" value="CbiG_C"/>
    <property type="match status" value="1"/>
</dbReference>
<protein>
    <submittedName>
        <fullName evidence="2">Cobalamin biosynthesis protein CbiG</fullName>
    </submittedName>
</protein>
<reference evidence="2 3" key="1">
    <citation type="submission" date="2012-06" db="EMBL/GenBank/DDBJ databases">
        <title>Complete sequence of Thiocystis violascens DSM 198.</title>
        <authorList>
            <consortium name="US DOE Joint Genome Institute"/>
            <person name="Lucas S."/>
            <person name="Han J."/>
            <person name="Lapidus A."/>
            <person name="Cheng J.-F."/>
            <person name="Goodwin L."/>
            <person name="Pitluck S."/>
            <person name="Peters L."/>
            <person name="Ovchinnikova G."/>
            <person name="Teshima H."/>
            <person name="Detter J.C."/>
            <person name="Han C."/>
            <person name="Tapia R."/>
            <person name="Land M."/>
            <person name="Hauser L."/>
            <person name="Kyrpides N."/>
            <person name="Ivanova N."/>
            <person name="Pagani I."/>
            <person name="Vogl K."/>
            <person name="Liu Z."/>
            <person name="Frigaard N.-U."/>
            <person name="Bryant D."/>
            <person name="Woyke T."/>
        </authorList>
    </citation>
    <scope>NUCLEOTIDE SEQUENCE [LARGE SCALE GENOMIC DNA]</scope>
    <source>
        <strain evidence="3">ATCC 17096 / DSM 198 / 6111</strain>
    </source>
</reference>
<dbReference type="GO" id="GO:0009236">
    <property type="term" value="P:cobalamin biosynthetic process"/>
    <property type="evidence" value="ECO:0007669"/>
    <property type="project" value="InterPro"/>
</dbReference>
<accession>I3Y9K4</accession>
<dbReference type="eggNOG" id="COG2073">
    <property type="taxonomic scope" value="Bacteria"/>
</dbReference>
<dbReference type="PANTHER" id="PTHR37477:SF1">
    <property type="entry name" value="COBALT-PRECORRIN-5A HYDROLASE"/>
    <property type="match status" value="1"/>
</dbReference>
<dbReference type="SUPFAM" id="SSF159664">
    <property type="entry name" value="CobE/GbiG C-terminal domain-like"/>
    <property type="match status" value="1"/>
</dbReference>